<evidence type="ECO:0000256" key="4">
    <source>
        <dbReference type="ARBA" id="ARBA00023015"/>
    </source>
</evidence>
<dbReference type="AlphaFoldDB" id="A0AAV7HMD1"/>
<evidence type="ECO:0000313" key="11">
    <source>
        <dbReference type="EMBL" id="KAH0468889.1"/>
    </source>
</evidence>
<dbReference type="GO" id="GO:0003677">
    <property type="term" value="F:DNA binding"/>
    <property type="evidence" value="ECO:0007669"/>
    <property type="project" value="UniProtKB-UniRule"/>
</dbReference>
<name>A0AAV7HMD1_DENCH</name>
<protein>
    <recommendedName>
        <fullName evidence="9">Dof zinc finger protein</fullName>
    </recommendedName>
</protein>
<evidence type="ECO:0000256" key="8">
    <source>
        <dbReference type="PROSITE-ProRule" id="PRU00071"/>
    </source>
</evidence>
<keyword evidence="3 9" id="KW-0862">Zinc</keyword>
<evidence type="ECO:0000256" key="7">
    <source>
        <dbReference type="ARBA" id="ARBA00023242"/>
    </source>
</evidence>
<dbReference type="Pfam" id="PF02701">
    <property type="entry name" value="Zn_ribbon_Dof"/>
    <property type="match status" value="1"/>
</dbReference>
<dbReference type="GO" id="GO:0008270">
    <property type="term" value="F:zinc ion binding"/>
    <property type="evidence" value="ECO:0007669"/>
    <property type="project" value="UniProtKB-KW"/>
</dbReference>
<evidence type="ECO:0000256" key="9">
    <source>
        <dbReference type="RuleBase" id="RU369094"/>
    </source>
</evidence>
<keyword evidence="2 8" id="KW-0863">Zinc-finger</keyword>
<reference evidence="11 12" key="1">
    <citation type="journal article" date="2021" name="Hortic Res">
        <title>Chromosome-scale assembly of the Dendrobium chrysotoxum genome enhances the understanding of orchid evolution.</title>
        <authorList>
            <person name="Zhang Y."/>
            <person name="Zhang G.Q."/>
            <person name="Zhang D."/>
            <person name="Liu X.D."/>
            <person name="Xu X.Y."/>
            <person name="Sun W.H."/>
            <person name="Yu X."/>
            <person name="Zhu X."/>
            <person name="Wang Z.W."/>
            <person name="Zhao X."/>
            <person name="Zhong W.Y."/>
            <person name="Chen H."/>
            <person name="Yin W.L."/>
            <person name="Huang T."/>
            <person name="Niu S.C."/>
            <person name="Liu Z.J."/>
        </authorList>
    </citation>
    <scope>NUCLEOTIDE SEQUENCE [LARGE SCALE GENOMIC DNA]</scope>
    <source>
        <strain evidence="11">Lindl</strain>
    </source>
</reference>
<keyword evidence="6 9" id="KW-0804">Transcription</keyword>
<dbReference type="InterPro" id="IPR003851">
    <property type="entry name" value="Znf_Dof"/>
</dbReference>
<comment type="function">
    <text evidence="9">Transcription factor that binds specifically to a 5'-AA[AG]G-3' consensus core sequence.</text>
</comment>
<keyword evidence="7 8" id="KW-0539">Nucleus</keyword>
<feature type="domain" description="Dof-type" evidence="10">
    <location>
        <begin position="32"/>
        <end position="86"/>
    </location>
</feature>
<evidence type="ECO:0000256" key="6">
    <source>
        <dbReference type="ARBA" id="ARBA00023163"/>
    </source>
</evidence>
<evidence type="ECO:0000256" key="3">
    <source>
        <dbReference type="ARBA" id="ARBA00022833"/>
    </source>
</evidence>
<comment type="caution">
    <text evidence="11">The sequence shown here is derived from an EMBL/GenBank/DDBJ whole genome shotgun (WGS) entry which is preliminary data.</text>
</comment>
<gene>
    <name evidence="11" type="ORF">IEQ34_002121</name>
</gene>
<dbReference type="PROSITE" id="PS01361">
    <property type="entry name" value="ZF_DOF_1"/>
    <property type="match status" value="1"/>
</dbReference>
<dbReference type="EMBL" id="JAGFBR010000003">
    <property type="protein sequence ID" value="KAH0468889.1"/>
    <property type="molecule type" value="Genomic_DNA"/>
</dbReference>
<dbReference type="GO" id="GO:0005634">
    <property type="term" value="C:nucleus"/>
    <property type="evidence" value="ECO:0007669"/>
    <property type="project" value="UniProtKB-SubCell"/>
</dbReference>
<keyword evidence="4 9" id="KW-0805">Transcription regulation</keyword>
<dbReference type="PROSITE" id="PS50884">
    <property type="entry name" value="ZF_DOF_2"/>
    <property type="match status" value="1"/>
</dbReference>
<sequence>MVATIYPNVHSTATAAIAGGTPALQNSAAPQLNCPRCDSTNTKFCYYNNYSLAQPRHFCRTCKRYWTRGGTLRDVPIGGGCRKNRRHNKPKSAIVAALPNSPTIRQLANPLRPPAADLSSLILGMPPATLSNRFFPMFEEAIQSGIEAHHINTLQQSVEAVKSYQAPLLCYDDLPTAICEGLSLIKENPTEGIYSFNGSSSAAAESAYLYAWPESHSSMVRLL</sequence>
<evidence type="ECO:0000259" key="10">
    <source>
        <dbReference type="PROSITE" id="PS50884"/>
    </source>
</evidence>
<dbReference type="GO" id="GO:0003700">
    <property type="term" value="F:DNA-binding transcription factor activity"/>
    <property type="evidence" value="ECO:0007669"/>
    <property type="project" value="UniProtKB-UniRule"/>
</dbReference>
<dbReference type="Proteomes" id="UP000775213">
    <property type="component" value="Unassembled WGS sequence"/>
</dbReference>
<comment type="subcellular location">
    <subcellularLocation>
        <location evidence="8 9">Nucleus</location>
    </subcellularLocation>
</comment>
<keyword evidence="5 8" id="KW-0238">DNA-binding</keyword>
<dbReference type="PANTHER" id="PTHR31992">
    <property type="entry name" value="DOF ZINC FINGER PROTEIN DOF1.4-RELATED"/>
    <property type="match status" value="1"/>
</dbReference>
<evidence type="ECO:0000313" key="12">
    <source>
        <dbReference type="Proteomes" id="UP000775213"/>
    </source>
</evidence>
<proteinExistence type="predicted"/>
<evidence type="ECO:0000256" key="5">
    <source>
        <dbReference type="ARBA" id="ARBA00023125"/>
    </source>
</evidence>
<evidence type="ECO:0000256" key="1">
    <source>
        <dbReference type="ARBA" id="ARBA00022723"/>
    </source>
</evidence>
<dbReference type="InterPro" id="IPR045174">
    <property type="entry name" value="Dof"/>
</dbReference>
<organism evidence="11 12">
    <name type="scientific">Dendrobium chrysotoxum</name>
    <name type="common">Orchid</name>
    <dbReference type="NCBI Taxonomy" id="161865"/>
    <lineage>
        <taxon>Eukaryota</taxon>
        <taxon>Viridiplantae</taxon>
        <taxon>Streptophyta</taxon>
        <taxon>Embryophyta</taxon>
        <taxon>Tracheophyta</taxon>
        <taxon>Spermatophyta</taxon>
        <taxon>Magnoliopsida</taxon>
        <taxon>Liliopsida</taxon>
        <taxon>Asparagales</taxon>
        <taxon>Orchidaceae</taxon>
        <taxon>Epidendroideae</taxon>
        <taxon>Malaxideae</taxon>
        <taxon>Dendrobiinae</taxon>
        <taxon>Dendrobium</taxon>
    </lineage>
</organism>
<keyword evidence="1 9" id="KW-0479">Metal-binding</keyword>
<evidence type="ECO:0000256" key="2">
    <source>
        <dbReference type="ARBA" id="ARBA00022771"/>
    </source>
</evidence>
<keyword evidence="12" id="KW-1185">Reference proteome</keyword>
<accession>A0AAV7HMD1</accession>